<evidence type="ECO:0000313" key="1">
    <source>
        <dbReference type="EMBL" id="GBP46383.1"/>
    </source>
</evidence>
<reference evidence="1 2" key="1">
    <citation type="journal article" date="2019" name="Commun. Biol.">
        <title>The bagworm genome reveals a unique fibroin gene that provides high tensile strength.</title>
        <authorList>
            <person name="Kono N."/>
            <person name="Nakamura H."/>
            <person name="Ohtoshi R."/>
            <person name="Tomita M."/>
            <person name="Numata K."/>
            <person name="Arakawa K."/>
        </authorList>
    </citation>
    <scope>NUCLEOTIDE SEQUENCE [LARGE SCALE GENOMIC DNA]</scope>
</reference>
<protein>
    <submittedName>
        <fullName evidence="1">Uncharacterized protein</fullName>
    </submittedName>
</protein>
<keyword evidence="2" id="KW-1185">Reference proteome</keyword>
<dbReference type="Proteomes" id="UP000299102">
    <property type="component" value="Unassembled WGS sequence"/>
</dbReference>
<accession>A0A4C1W5T9</accession>
<proteinExistence type="predicted"/>
<dbReference type="EMBL" id="BGZK01000482">
    <property type="protein sequence ID" value="GBP46383.1"/>
    <property type="molecule type" value="Genomic_DNA"/>
</dbReference>
<organism evidence="1 2">
    <name type="scientific">Eumeta variegata</name>
    <name type="common">Bagworm moth</name>
    <name type="synonym">Eumeta japonica</name>
    <dbReference type="NCBI Taxonomy" id="151549"/>
    <lineage>
        <taxon>Eukaryota</taxon>
        <taxon>Metazoa</taxon>
        <taxon>Ecdysozoa</taxon>
        <taxon>Arthropoda</taxon>
        <taxon>Hexapoda</taxon>
        <taxon>Insecta</taxon>
        <taxon>Pterygota</taxon>
        <taxon>Neoptera</taxon>
        <taxon>Endopterygota</taxon>
        <taxon>Lepidoptera</taxon>
        <taxon>Glossata</taxon>
        <taxon>Ditrysia</taxon>
        <taxon>Tineoidea</taxon>
        <taxon>Psychidae</taxon>
        <taxon>Oiketicinae</taxon>
        <taxon>Eumeta</taxon>
    </lineage>
</organism>
<dbReference type="AlphaFoldDB" id="A0A4C1W5T9"/>
<gene>
    <name evidence="1" type="ORF">EVAR_36363_1</name>
</gene>
<comment type="caution">
    <text evidence="1">The sequence shown here is derived from an EMBL/GenBank/DDBJ whole genome shotgun (WGS) entry which is preliminary data.</text>
</comment>
<evidence type="ECO:0000313" key="2">
    <source>
        <dbReference type="Proteomes" id="UP000299102"/>
    </source>
</evidence>
<sequence length="77" mass="8556">MLGCRLIPDLCPSELNSSCELLLSCVIGHSAFKSYLRTGRSMLSALRDSCWEARLDLHATHTTRSSAALRPACNKRY</sequence>
<name>A0A4C1W5T9_EUMVA</name>